<comment type="caution">
    <text evidence="4">The sequence shown here is derived from an EMBL/GenBank/DDBJ whole genome shotgun (WGS) entry which is preliminary data.</text>
</comment>
<name>A0AAW7IAZ1_9BACI</name>
<evidence type="ECO:0000313" key="4">
    <source>
        <dbReference type="EMBL" id="MDM5452705.1"/>
    </source>
</evidence>
<feature type="binding site" evidence="2">
    <location>
        <begin position="11"/>
        <end position="13"/>
    </location>
    <ligand>
        <name>substrate</name>
    </ligand>
</feature>
<dbReference type="Pfam" id="PF17836">
    <property type="entry name" value="PglD_N"/>
    <property type="match status" value="1"/>
</dbReference>
<evidence type="ECO:0000259" key="3">
    <source>
        <dbReference type="Pfam" id="PF17836"/>
    </source>
</evidence>
<organism evidence="4 5">
    <name type="scientific">Peribacillus simplex</name>
    <dbReference type="NCBI Taxonomy" id="1478"/>
    <lineage>
        <taxon>Bacteria</taxon>
        <taxon>Bacillati</taxon>
        <taxon>Bacillota</taxon>
        <taxon>Bacilli</taxon>
        <taxon>Bacillales</taxon>
        <taxon>Bacillaceae</taxon>
        <taxon>Peribacillus</taxon>
    </lineage>
</organism>
<gene>
    <name evidence="4" type="ORF">QUF89_10985</name>
</gene>
<dbReference type="PANTHER" id="PTHR43300:SF7">
    <property type="entry name" value="UDP-N-ACETYLBACILLOSAMINE N-ACETYLTRANSFERASE"/>
    <property type="match status" value="1"/>
</dbReference>
<dbReference type="Proteomes" id="UP001234602">
    <property type="component" value="Unassembled WGS sequence"/>
</dbReference>
<feature type="active site" description="Proton acceptor" evidence="1">
    <location>
        <position position="135"/>
    </location>
</feature>
<sequence length="215" mass="22626">MNNKLLIIGASGHGKVIADIAIKMNKWKSIAFLDDNENIKSSMGIEVIGKSTDVFNHLQNYDIFVGIGDNSTREKVQRKLETEGANIPSLIHPNAVIGEQVELASGTVVMAGVVINCCTRIGKGCIINTGATVDHDNIIEDFVHISPGAHLAGTVKVGHGSWLGIGSVVSNNINITSSCNVGAGAVVVKDITESGIYIGIPARRVNNGKDSNIGE</sequence>
<dbReference type="RefSeq" id="WP_289319994.1">
    <property type="nucleotide sequence ID" value="NZ_JAUCEY010000008.1"/>
</dbReference>
<dbReference type="NCBIfam" id="TIGR03570">
    <property type="entry name" value="NeuD_NnaD"/>
    <property type="match status" value="1"/>
</dbReference>
<feature type="binding site" evidence="2">
    <location>
        <position position="68"/>
    </location>
    <ligand>
        <name>substrate</name>
    </ligand>
</feature>
<dbReference type="InterPro" id="IPR050179">
    <property type="entry name" value="Trans_hexapeptide_repeat"/>
</dbReference>
<dbReference type="InterPro" id="IPR041561">
    <property type="entry name" value="PglD_N"/>
</dbReference>
<dbReference type="CDD" id="cd03360">
    <property type="entry name" value="LbH_AT_putative"/>
    <property type="match status" value="1"/>
</dbReference>
<dbReference type="Gene3D" id="2.160.10.10">
    <property type="entry name" value="Hexapeptide repeat proteins"/>
    <property type="match status" value="1"/>
</dbReference>
<dbReference type="AlphaFoldDB" id="A0AAW7IAZ1"/>
<reference evidence="4" key="1">
    <citation type="submission" date="2023-06" db="EMBL/GenBank/DDBJ databases">
        <title>Comparative genomics of Bacillaceae isolates and their secondary metabolite potential.</title>
        <authorList>
            <person name="Song L."/>
            <person name="Nielsen L.J."/>
            <person name="Mohite O."/>
            <person name="Xu X."/>
            <person name="Weber T."/>
            <person name="Kovacs A.T."/>
        </authorList>
    </citation>
    <scope>NUCLEOTIDE SEQUENCE</scope>
    <source>
        <strain evidence="4">D8_B_37</strain>
    </source>
</reference>
<dbReference type="PANTHER" id="PTHR43300">
    <property type="entry name" value="ACETYLTRANSFERASE"/>
    <property type="match status" value="1"/>
</dbReference>
<dbReference type="Gene3D" id="3.40.50.20">
    <property type="match status" value="1"/>
</dbReference>
<dbReference type="SUPFAM" id="SSF51161">
    <property type="entry name" value="Trimeric LpxA-like enzymes"/>
    <property type="match status" value="1"/>
</dbReference>
<proteinExistence type="predicted"/>
<dbReference type="InterPro" id="IPR020019">
    <property type="entry name" value="AcTrfase_PglD-like"/>
</dbReference>
<dbReference type="InterPro" id="IPR011004">
    <property type="entry name" value="Trimer_LpxA-like_sf"/>
</dbReference>
<feature type="binding site" evidence="2">
    <location>
        <position position="144"/>
    </location>
    <ligand>
        <name>acetyl-CoA</name>
        <dbReference type="ChEBI" id="CHEBI:57288"/>
    </ligand>
</feature>
<feature type="binding site" evidence="2">
    <location>
        <position position="165"/>
    </location>
    <ligand>
        <name>acetyl-CoA</name>
        <dbReference type="ChEBI" id="CHEBI:57288"/>
    </ligand>
</feature>
<dbReference type="EMBL" id="JAUCEY010000008">
    <property type="protein sequence ID" value="MDM5452705.1"/>
    <property type="molecule type" value="Genomic_DNA"/>
</dbReference>
<evidence type="ECO:0000256" key="1">
    <source>
        <dbReference type="PIRSR" id="PIRSR620019-1"/>
    </source>
</evidence>
<protein>
    <submittedName>
        <fullName evidence="4">Acetyltransferase</fullName>
    </submittedName>
</protein>
<evidence type="ECO:0000313" key="5">
    <source>
        <dbReference type="Proteomes" id="UP001234602"/>
    </source>
</evidence>
<feature type="site" description="Increases basicity of active site His" evidence="1">
    <location>
        <position position="136"/>
    </location>
</feature>
<evidence type="ECO:0000256" key="2">
    <source>
        <dbReference type="PIRSR" id="PIRSR620019-2"/>
    </source>
</evidence>
<accession>A0AAW7IAZ1</accession>
<feature type="domain" description="PglD N-terminal" evidence="3">
    <location>
        <begin position="4"/>
        <end position="80"/>
    </location>
</feature>